<gene>
    <name evidence="1" type="ORF">D6029_13260</name>
</gene>
<dbReference type="AlphaFoldDB" id="A0A3A5JPQ0"/>
<reference evidence="1 2" key="1">
    <citation type="submission" date="2018-09" db="EMBL/GenBank/DDBJ databases">
        <title>Draft genome sequence of Buttiauxella izardii CCUG 35510T.</title>
        <authorList>
            <person name="Salva-Serra F."/>
            <person name="Marathe N."/>
            <person name="Moore E."/>
            <person name="Stadler-Svensson L."/>
            <person name="Engstrom-Jakobsson H."/>
        </authorList>
    </citation>
    <scope>NUCLEOTIDE SEQUENCE [LARGE SCALE GENOMIC DNA]</scope>
    <source>
        <strain evidence="1 2">CCUG 35510</strain>
    </source>
</reference>
<sequence length="95" mass="9622">MDHRVIVILLSGISIFSGNSYASSSQVVIVQGSIYSEAKQGGAALTNLGSVLGNGKQNVTVDGVSQTVSIGGSVVNISKGKGSQSEINVASINNR</sequence>
<accession>A0A3A5JPQ0</accession>
<keyword evidence="2" id="KW-1185">Reference proteome</keyword>
<proteinExistence type="predicted"/>
<evidence type="ECO:0000313" key="2">
    <source>
        <dbReference type="Proteomes" id="UP000276295"/>
    </source>
</evidence>
<protein>
    <submittedName>
        <fullName evidence="1">Uncharacterized protein</fullName>
    </submittedName>
</protein>
<organism evidence="1 2">
    <name type="scientific">Buttiauxella izardii</name>
    <dbReference type="NCBI Taxonomy" id="82991"/>
    <lineage>
        <taxon>Bacteria</taxon>
        <taxon>Pseudomonadati</taxon>
        <taxon>Pseudomonadota</taxon>
        <taxon>Gammaproteobacteria</taxon>
        <taxon>Enterobacterales</taxon>
        <taxon>Enterobacteriaceae</taxon>
        <taxon>Buttiauxella</taxon>
    </lineage>
</organism>
<dbReference type="RefSeq" id="WP_120065189.1">
    <property type="nucleotide sequence ID" value="NZ_QZWH01000027.1"/>
</dbReference>
<dbReference type="Proteomes" id="UP000276295">
    <property type="component" value="Unassembled WGS sequence"/>
</dbReference>
<comment type="caution">
    <text evidence="1">The sequence shown here is derived from an EMBL/GenBank/DDBJ whole genome shotgun (WGS) entry which is preliminary data.</text>
</comment>
<name>A0A3A5JPQ0_9ENTR</name>
<evidence type="ECO:0000313" key="1">
    <source>
        <dbReference type="EMBL" id="RJT22225.1"/>
    </source>
</evidence>
<dbReference type="EMBL" id="QZWH01000027">
    <property type="protein sequence ID" value="RJT22225.1"/>
    <property type="molecule type" value="Genomic_DNA"/>
</dbReference>